<dbReference type="Pfam" id="PF04893">
    <property type="entry name" value="Yip1"/>
    <property type="match status" value="1"/>
</dbReference>
<dbReference type="Proteomes" id="UP001061958">
    <property type="component" value="Unassembled WGS sequence"/>
</dbReference>
<dbReference type="GO" id="GO:0006888">
    <property type="term" value="P:endoplasmic reticulum to Golgi vesicle-mediated transport"/>
    <property type="evidence" value="ECO:0007669"/>
    <property type="project" value="InterPro"/>
</dbReference>
<feature type="domain" description="Yip1" evidence="7">
    <location>
        <begin position="60"/>
        <end position="206"/>
    </location>
</feature>
<evidence type="ECO:0000256" key="6">
    <source>
        <dbReference type="RuleBase" id="RU361264"/>
    </source>
</evidence>
<keyword evidence="3 6" id="KW-0812">Transmembrane</keyword>
<evidence type="ECO:0000313" key="8">
    <source>
        <dbReference type="EMBL" id="GJQ11347.1"/>
    </source>
</evidence>
<dbReference type="InterPro" id="IPR045231">
    <property type="entry name" value="Yip1/4-like"/>
</dbReference>
<comment type="similarity">
    <text evidence="2 6">Belongs to the YIP1 family.</text>
</comment>
<organism evidence="8 9">
    <name type="scientific">Galdieria partita</name>
    <dbReference type="NCBI Taxonomy" id="83374"/>
    <lineage>
        <taxon>Eukaryota</taxon>
        <taxon>Rhodophyta</taxon>
        <taxon>Bangiophyceae</taxon>
        <taxon>Galdieriales</taxon>
        <taxon>Galdieriaceae</taxon>
        <taxon>Galdieria</taxon>
    </lineage>
</organism>
<evidence type="ECO:0000256" key="2">
    <source>
        <dbReference type="ARBA" id="ARBA00010596"/>
    </source>
</evidence>
<dbReference type="GO" id="GO:0000139">
    <property type="term" value="C:Golgi membrane"/>
    <property type="evidence" value="ECO:0007669"/>
    <property type="project" value="UniProtKB-SubCell"/>
</dbReference>
<feature type="transmembrane region" description="Helical" evidence="6">
    <location>
        <begin position="101"/>
        <end position="121"/>
    </location>
</feature>
<comment type="caution">
    <text evidence="8">The sequence shown here is derived from an EMBL/GenBank/DDBJ whole genome shotgun (WGS) entry which is preliminary data.</text>
</comment>
<gene>
    <name evidence="8" type="ORF">GpartN1_g3138.t1</name>
</gene>
<evidence type="ECO:0000256" key="5">
    <source>
        <dbReference type="ARBA" id="ARBA00023136"/>
    </source>
</evidence>
<evidence type="ECO:0000256" key="3">
    <source>
        <dbReference type="ARBA" id="ARBA00022692"/>
    </source>
</evidence>
<feature type="transmembrane region" description="Helical" evidence="6">
    <location>
        <begin position="133"/>
        <end position="153"/>
    </location>
</feature>
<comment type="subcellular location">
    <subcellularLocation>
        <location evidence="6">Golgi apparatus membrane</location>
        <topology evidence="6">Multi-pass membrane protein</topology>
    </subcellularLocation>
    <subcellularLocation>
        <location evidence="1">Membrane</location>
        <topology evidence="1">Multi-pass membrane protein</topology>
    </subcellularLocation>
</comment>
<dbReference type="InterPro" id="IPR006977">
    <property type="entry name" value="Yip1_dom"/>
</dbReference>
<dbReference type="EMBL" id="BQMJ01000023">
    <property type="protein sequence ID" value="GJQ11347.1"/>
    <property type="molecule type" value="Genomic_DNA"/>
</dbReference>
<evidence type="ECO:0000313" key="9">
    <source>
        <dbReference type="Proteomes" id="UP001061958"/>
    </source>
</evidence>
<evidence type="ECO:0000256" key="4">
    <source>
        <dbReference type="ARBA" id="ARBA00022989"/>
    </source>
</evidence>
<sequence length="209" mass="23235">MYPRAQQQASGFYQSTFINPSPEHLGSYSVTQPASFEEEPPLLEELGIDLRRILEKAKAVLNPFANFDHTFGEDADMAGPLLFCLLLGFILLFSGKVHFGVIYGQAIIGCLSIYFILNLMSSKGLDLYRTVSILGYSLVPIVILSFLLLGLFLKKSSLLAFLLSALTVAWSTNTATMIFVQTLSMKEQRWLVAYPLALLYASFVLITVF</sequence>
<dbReference type="GO" id="GO:0005802">
    <property type="term" value="C:trans-Golgi network"/>
    <property type="evidence" value="ECO:0007669"/>
    <property type="project" value="TreeGrafter"/>
</dbReference>
<reference evidence="8" key="1">
    <citation type="journal article" date="2022" name="Proc. Natl. Acad. Sci. U.S.A.">
        <title>Life cycle and functional genomics of the unicellular red alga Galdieria for elucidating algal and plant evolution and industrial use.</title>
        <authorList>
            <person name="Hirooka S."/>
            <person name="Itabashi T."/>
            <person name="Ichinose T.M."/>
            <person name="Onuma R."/>
            <person name="Fujiwara T."/>
            <person name="Yamashita S."/>
            <person name="Jong L.W."/>
            <person name="Tomita R."/>
            <person name="Iwane A.H."/>
            <person name="Miyagishima S.Y."/>
        </authorList>
    </citation>
    <scope>NUCLEOTIDE SEQUENCE</scope>
    <source>
        <strain evidence="8">NBRC 102759</strain>
    </source>
</reference>
<accession>A0A9C7UQA1</accession>
<dbReference type="OrthoDB" id="440385at2759"/>
<feature type="transmembrane region" description="Helical" evidence="6">
    <location>
        <begin position="191"/>
        <end position="208"/>
    </location>
</feature>
<feature type="transmembrane region" description="Helical" evidence="6">
    <location>
        <begin position="77"/>
        <end position="95"/>
    </location>
</feature>
<dbReference type="AlphaFoldDB" id="A0A9C7UQA1"/>
<keyword evidence="9" id="KW-1185">Reference proteome</keyword>
<proteinExistence type="inferred from homology"/>
<feature type="transmembrane region" description="Helical" evidence="6">
    <location>
        <begin position="159"/>
        <end position="179"/>
    </location>
</feature>
<dbReference type="PANTHER" id="PTHR21236:SF2">
    <property type="entry name" value="PROTEIN YIPF"/>
    <property type="match status" value="1"/>
</dbReference>
<dbReference type="PANTHER" id="PTHR21236">
    <property type="entry name" value="GOLGI MEMBRANE PROTEIN YIP1"/>
    <property type="match status" value="1"/>
</dbReference>
<evidence type="ECO:0000259" key="7">
    <source>
        <dbReference type="Pfam" id="PF04893"/>
    </source>
</evidence>
<keyword evidence="5 6" id="KW-0472">Membrane</keyword>
<evidence type="ECO:0000256" key="1">
    <source>
        <dbReference type="ARBA" id="ARBA00004141"/>
    </source>
</evidence>
<keyword evidence="4 6" id="KW-1133">Transmembrane helix</keyword>
<reference evidence="8" key="2">
    <citation type="submission" date="2022-01" db="EMBL/GenBank/DDBJ databases">
        <authorList>
            <person name="Hirooka S."/>
            <person name="Miyagishima S.Y."/>
        </authorList>
    </citation>
    <scope>NUCLEOTIDE SEQUENCE</scope>
    <source>
        <strain evidence="8">NBRC 102759</strain>
    </source>
</reference>
<name>A0A9C7UQA1_9RHOD</name>
<dbReference type="GO" id="GO:0048280">
    <property type="term" value="P:vesicle fusion with Golgi apparatus"/>
    <property type="evidence" value="ECO:0007669"/>
    <property type="project" value="TreeGrafter"/>
</dbReference>
<protein>
    <recommendedName>
        <fullName evidence="6">Protein YIPF</fullName>
    </recommendedName>
</protein>